<gene>
    <name evidence="1" type="ORF">METZ01_LOCUS30216</name>
</gene>
<proteinExistence type="predicted"/>
<dbReference type="Pfam" id="PF16811">
    <property type="entry name" value="TAtT"/>
    <property type="match status" value="2"/>
</dbReference>
<dbReference type="InterPro" id="IPR031823">
    <property type="entry name" value="TatT"/>
</dbReference>
<evidence type="ECO:0008006" key="2">
    <source>
        <dbReference type="Google" id="ProtNLM"/>
    </source>
</evidence>
<dbReference type="EMBL" id="UINC01001314">
    <property type="protein sequence ID" value="SUZ77362.1"/>
    <property type="molecule type" value="Genomic_DNA"/>
</dbReference>
<dbReference type="Gene3D" id="1.25.40.920">
    <property type="entry name" value="TRAP transporter T-component"/>
    <property type="match status" value="2"/>
</dbReference>
<organism evidence="1">
    <name type="scientific">marine metagenome</name>
    <dbReference type="NCBI Taxonomy" id="408172"/>
    <lineage>
        <taxon>unclassified sequences</taxon>
        <taxon>metagenomes</taxon>
        <taxon>ecological metagenomes</taxon>
    </lineage>
</organism>
<dbReference type="InterPro" id="IPR038537">
    <property type="entry name" value="TatT_sf"/>
</dbReference>
<reference evidence="1" key="1">
    <citation type="submission" date="2018-05" db="EMBL/GenBank/DDBJ databases">
        <authorList>
            <person name="Lanie J.A."/>
            <person name="Ng W.-L."/>
            <person name="Kazmierczak K.M."/>
            <person name="Andrzejewski T.M."/>
            <person name="Davidsen T.M."/>
            <person name="Wayne K.J."/>
            <person name="Tettelin H."/>
            <person name="Glass J.I."/>
            <person name="Rusch D."/>
            <person name="Podicherti R."/>
            <person name="Tsui H.-C.T."/>
            <person name="Winkler M.E."/>
        </authorList>
    </citation>
    <scope>NUCLEOTIDE SEQUENCE</scope>
</reference>
<protein>
    <recommendedName>
        <fullName evidence="2">SusD-like N-terminal domain-containing protein</fullName>
    </recommendedName>
</protein>
<sequence length="281" mass="32473">MKRSNSILKKDYSKISSDRLLKHSIFLTMTGFGFVMENAEKTLDEDYQAGIDLYKEANKYFERAVLLGNKYLIVKYPTFDDWLRQKNYTDIEFTKDDVESLYWLSAAYGGAVSSSRGNPQWVIHLPKVGQLIEKALELNPTWNYGSLYSVMIPYATTISDSPERDWDMNGYLGGYNRFGKESEVNGYYNSNGVREKEYVGVNIATNYYNLALKASNGMDLSSHVSFAENVLVLQQNRSEFIKLLDLVIKSKEKEVKELELGNYMAKQRAQWLLNRTEELFY</sequence>
<dbReference type="AlphaFoldDB" id="A0A381QDH4"/>
<evidence type="ECO:0000313" key="1">
    <source>
        <dbReference type="EMBL" id="SUZ77362.1"/>
    </source>
</evidence>
<name>A0A381QDH4_9ZZZZ</name>
<accession>A0A381QDH4</accession>